<dbReference type="Proteomes" id="UP000033966">
    <property type="component" value="Unassembled WGS sequence"/>
</dbReference>
<reference evidence="14 15" key="1">
    <citation type="journal article" date="2015" name="Nature">
        <title>rRNA introns, odd ribosomes, and small enigmatic genomes across a large radiation of phyla.</title>
        <authorList>
            <person name="Brown C.T."/>
            <person name="Hug L.A."/>
            <person name="Thomas B.C."/>
            <person name="Sharon I."/>
            <person name="Castelle C.J."/>
            <person name="Singh A."/>
            <person name="Wilkins M.J."/>
            <person name="Williams K.H."/>
            <person name="Banfield J.F."/>
        </authorList>
    </citation>
    <scope>NUCLEOTIDE SEQUENCE [LARGE SCALE GENOMIC DNA]</scope>
</reference>
<sequence length="304" mass="35204">MKRKTAREKLVVVAGPTASGKSDLAVELALRTKRGNAEILSADSRQVYKGMNIGTGKITKREMKGIPHLLLDVASPKRVFTVADYQKRAWREIERIWRMNKIPILCGGTGLYIHAVVDGIVLPEVKPNPALRKYLEKMPRDKLYALLKKKDPSRARSIDLKNPHRLVRALEITEELGRVPPLSFAPLDADILFLGIKKETGELKKLIQVRLKKRLRSGMLKEIERLHKNGVSWKRMEEFGLEYRYGARLLQGKIKREEFEKNLTKEILDYSKRQMTWFKRDPRIHWISDRQEAMKLTQEFVGKV</sequence>
<evidence type="ECO:0000313" key="15">
    <source>
        <dbReference type="Proteomes" id="UP000033966"/>
    </source>
</evidence>
<dbReference type="Pfam" id="PF01715">
    <property type="entry name" value="IPPT"/>
    <property type="match status" value="1"/>
</dbReference>
<evidence type="ECO:0000256" key="1">
    <source>
        <dbReference type="ARBA" id="ARBA00001946"/>
    </source>
</evidence>
<dbReference type="Gene3D" id="1.10.20.140">
    <property type="match status" value="1"/>
</dbReference>
<organism evidence="14 15">
    <name type="scientific">Candidatus Jorgensenbacteria bacterium GW2011_GWA2_45_13</name>
    <dbReference type="NCBI Taxonomy" id="1618662"/>
    <lineage>
        <taxon>Bacteria</taxon>
        <taxon>Candidatus Joergenseniibacteriota</taxon>
    </lineage>
</organism>
<evidence type="ECO:0000256" key="7">
    <source>
        <dbReference type="ARBA" id="ARBA00022840"/>
    </source>
</evidence>
<evidence type="ECO:0000256" key="3">
    <source>
        <dbReference type="ARBA" id="ARBA00005842"/>
    </source>
</evidence>
<dbReference type="PANTHER" id="PTHR11088:SF60">
    <property type="entry name" value="TRNA DIMETHYLALLYLTRANSFERASE"/>
    <property type="match status" value="1"/>
</dbReference>
<evidence type="ECO:0000256" key="2">
    <source>
        <dbReference type="ARBA" id="ARBA00003213"/>
    </source>
</evidence>
<dbReference type="EMBL" id="LCKF01000018">
    <property type="protein sequence ID" value="KKT91120.1"/>
    <property type="molecule type" value="Genomic_DNA"/>
</dbReference>
<evidence type="ECO:0000256" key="10">
    <source>
        <dbReference type="HAMAP-Rule" id="MF_00185"/>
    </source>
</evidence>
<feature type="region of interest" description="Interaction with substrate tRNA" evidence="10">
    <location>
        <begin position="43"/>
        <end position="46"/>
    </location>
</feature>
<evidence type="ECO:0000256" key="4">
    <source>
        <dbReference type="ARBA" id="ARBA00022679"/>
    </source>
</evidence>
<comment type="subunit">
    <text evidence="10">Monomer.</text>
</comment>
<dbReference type="InterPro" id="IPR018022">
    <property type="entry name" value="IPT"/>
</dbReference>
<keyword evidence="5 10" id="KW-0819">tRNA processing</keyword>
<accession>A0A0G1L5P3</accession>
<dbReference type="InterPro" id="IPR027417">
    <property type="entry name" value="P-loop_NTPase"/>
</dbReference>
<comment type="caution">
    <text evidence="14">The sequence shown here is derived from an EMBL/GenBank/DDBJ whole genome shotgun (WGS) entry which is preliminary data.</text>
</comment>
<proteinExistence type="inferred from homology"/>
<evidence type="ECO:0000256" key="9">
    <source>
        <dbReference type="ARBA" id="ARBA00049563"/>
    </source>
</evidence>
<evidence type="ECO:0000256" key="12">
    <source>
        <dbReference type="RuleBase" id="RU003784"/>
    </source>
</evidence>
<dbReference type="GO" id="GO:0005524">
    <property type="term" value="F:ATP binding"/>
    <property type="evidence" value="ECO:0007669"/>
    <property type="project" value="UniProtKB-UniRule"/>
</dbReference>
<dbReference type="SUPFAM" id="SSF52540">
    <property type="entry name" value="P-loop containing nucleoside triphosphate hydrolases"/>
    <property type="match status" value="1"/>
</dbReference>
<feature type="binding site" evidence="10">
    <location>
        <begin position="17"/>
        <end position="22"/>
    </location>
    <ligand>
        <name>substrate</name>
    </ligand>
</feature>
<dbReference type="PATRIC" id="fig|1618662.3.peg.395"/>
<evidence type="ECO:0000256" key="5">
    <source>
        <dbReference type="ARBA" id="ARBA00022694"/>
    </source>
</evidence>
<name>A0A0G1L5P3_9BACT</name>
<keyword evidence="7 10" id="KW-0067">ATP-binding</keyword>
<evidence type="ECO:0000256" key="6">
    <source>
        <dbReference type="ARBA" id="ARBA00022741"/>
    </source>
</evidence>
<comment type="similarity">
    <text evidence="3 10 13">Belongs to the IPP transferase family.</text>
</comment>
<feature type="site" description="Interaction with substrate tRNA" evidence="10">
    <location>
        <position position="109"/>
    </location>
</feature>
<dbReference type="AlphaFoldDB" id="A0A0G1L5P3"/>
<dbReference type="InterPro" id="IPR039657">
    <property type="entry name" value="Dimethylallyltransferase"/>
</dbReference>
<comment type="function">
    <text evidence="2 10 12">Catalyzes the transfer of a dimethylallyl group onto the adenine at position 37 in tRNAs that read codons beginning with uridine, leading to the formation of N6-(dimethylallyl)adenosine (i(6)A).</text>
</comment>
<protein>
    <recommendedName>
        <fullName evidence="10">tRNA dimethylallyltransferase</fullName>
        <ecNumber evidence="10">2.5.1.75</ecNumber>
    </recommendedName>
    <alternativeName>
        <fullName evidence="10">Dimethylallyl diphosphate:tRNA dimethylallyltransferase</fullName>
        <shortName evidence="10">DMAPP:tRNA dimethylallyltransferase</shortName>
        <shortName evidence="10">DMATase</shortName>
    </alternativeName>
    <alternativeName>
        <fullName evidence="10">Isopentenyl-diphosphate:tRNA isopentenyltransferase</fullName>
        <shortName evidence="10">IPP transferase</shortName>
        <shortName evidence="10">IPPT</shortName>
        <shortName evidence="10">IPTase</shortName>
    </alternativeName>
</protein>
<feature type="binding site" evidence="10">
    <location>
        <begin position="15"/>
        <end position="22"/>
    </location>
    <ligand>
        <name>ATP</name>
        <dbReference type="ChEBI" id="CHEBI:30616"/>
    </ligand>
</feature>
<comment type="catalytic activity">
    <reaction evidence="9 10 11">
        <text>adenosine(37) in tRNA + dimethylallyl diphosphate = N(6)-dimethylallyladenosine(37) in tRNA + diphosphate</text>
        <dbReference type="Rhea" id="RHEA:26482"/>
        <dbReference type="Rhea" id="RHEA-COMP:10162"/>
        <dbReference type="Rhea" id="RHEA-COMP:10375"/>
        <dbReference type="ChEBI" id="CHEBI:33019"/>
        <dbReference type="ChEBI" id="CHEBI:57623"/>
        <dbReference type="ChEBI" id="CHEBI:74411"/>
        <dbReference type="ChEBI" id="CHEBI:74415"/>
        <dbReference type="EC" id="2.5.1.75"/>
    </reaction>
</comment>
<keyword evidence="8 10" id="KW-0460">Magnesium</keyword>
<comment type="caution">
    <text evidence="10">Lacks conserved residue(s) required for the propagation of feature annotation.</text>
</comment>
<dbReference type="EC" id="2.5.1.75" evidence="10"/>
<gene>
    <name evidence="10" type="primary">miaA</name>
    <name evidence="14" type="ORF">UW92_C0018G0020</name>
</gene>
<dbReference type="HAMAP" id="MF_00185">
    <property type="entry name" value="IPP_trans"/>
    <property type="match status" value="1"/>
</dbReference>
<keyword evidence="6 10" id="KW-0547">Nucleotide-binding</keyword>
<evidence type="ECO:0000313" key="14">
    <source>
        <dbReference type="EMBL" id="KKT91120.1"/>
    </source>
</evidence>
<keyword evidence="4 10" id="KW-0808">Transferase</keyword>
<dbReference type="GO" id="GO:0006400">
    <property type="term" value="P:tRNA modification"/>
    <property type="evidence" value="ECO:0007669"/>
    <property type="project" value="TreeGrafter"/>
</dbReference>
<dbReference type="NCBIfam" id="TIGR00174">
    <property type="entry name" value="miaA"/>
    <property type="match status" value="1"/>
</dbReference>
<evidence type="ECO:0000256" key="13">
    <source>
        <dbReference type="RuleBase" id="RU003785"/>
    </source>
</evidence>
<feature type="site" description="Interaction with substrate tRNA" evidence="10">
    <location>
        <position position="132"/>
    </location>
</feature>
<dbReference type="PANTHER" id="PTHR11088">
    <property type="entry name" value="TRNA DIMETHYLALLYLTRANSFERASE"/>
    <property type="match status" value="1"/>
</dbReference>
<evidence type="ECO:0000256" key="11">
    <source>
        <dbReference type="RuleBase" id="RU003783"/>
    </source>
</evidence>
<comment type="cofactor">
    <cofactor evidence="1 10">
        <name>Mg(2+)</name>
        <dbReference type="ChEBI" id="CHEBI:18420"/>
    </cofactor>
</comment>
<dbReference type="GO" id="GO:0052381">
    <property type="term" value="F:tRNA dimethylallyltransferase activity"/>
    <property type="evidence" value="ECO:0007669"/>
    <property type="project" value="UniProtKB-UniRule"/>
</dbReference>
<dbReference type="Gene3D" id="3.40.50.300">
    <property type="entry name" value="P-loop containing nucleotide triphosphate hydrolases"/>
    <property type="match status" value="1"/>
</dbReference>
<evidence type="ECO:0000256" key="8">
    <source>
        <dbReference type="ARBA" id="ARBA00022842"/>
    </source>
</evidence>